<keyword evidence="6 13" id="KW-1133">Transmembrane helix</keyword>
<dbReference type="InterPro" id="IPR001873">
    <property type="entry name" value="ENaC"/>
</dbReference>
<evidence type="ECO:0000256" key="8">
    <source>
        <dbReference type="ARBA" id="ARBA00023065"/>
    </source>
</evidence>
<reference evidence="14" key="1">
    <citation type="journal article" date="2020" name="bioRxiv">
        <title>Chromosome-level reference genome of the European wasp spider Argiope bruennichi: a resource for studies on range expansion and evolutionary adaptation.</title>
        <authorList>
            <person name="Sheffer M.M."/>
            <person name="Hoppe A."/>
            <person name="Krehenwinkel H."/>
            <person name="Uhl G."/>
            <person name="Kuss A.W."/>
            <person name="Jensen L."/>
            <person name="Jensen C."/>
            <person name="Gillespie R.G."/>
            <person name="Hoff K.J."/>
            <person name="Prost S."/>
        </authorList>
    </citation>
    <scope>NUCLEOTIDE SEQUENCE</scope>
</reference>
<dbReference type="Gene3D" id="1.10.287.770">
    <property type="entry name" value="YojJ-like"/>
    <property type="match status" value="1"/>
</dbReference>
<keyword evidence="11 12" id="KW-0407">Ion channel</keyword>
<evidence type="ECO:0000256" key="12">
    <source>
        <dbReference type="RuleBase" id="RU000679"/>
    </source>
</evidence>
<accession>A0A8T0E6L2</accession>
<dbReference type="Proteomes" id="UP000807504">
    <property type="component" value="Unassembled WGS sequence"/>
</dbReference>
<evidence type="ECO:0000256" key="6">
    <source>
        <dbReference type="ARBA" id="ARBA00022989"/>
    </source>
</evidence>
<evidence type="ECO:0000313" key="15">
    <source>
        <dbReference type="Proteomes" id="UP000807504"/>
    </source>
</evidence>
<keyword evidence="15" id="KW-1185">Reference proteome</keyword>
<comment type="caution">
    <text evidence="14">The sequence shown here is derived from an EMBL/GenBank/DDBJ whole genome shotgun (WGS) entry which is preliminary data.</text>
</comment>
<keyword evidence="4 12" id="KW-0894">Sodium channel</keyword>
<evidence type="ECO:0000256" key="9">
    <source>
        <dbReference type="ARBA" id="ARBA00023136"/>
    </source>
</evidence>
<evidence type="ECO:0000256" key="11">
    <source>
        <dbReference type="ARBA" id="ARBA00023303"/>
    </source>
</evidence>
<feature type="transmembrane region" description="Helical" evidence="13">
    <location>
        <begin position="460"/>
        <end position="482"/>
    </location>
</feature>
<gene>
    <name evidence="14" type="ORF">HNY73_019984</name>
</gene>
<dbReference type="PANTHER" id="PTHR11690:SF248">
    <property type="entry name" value="PICKPOCKET 17, ISOFORM A"/>
    <property type="match status" value="1"/>
</dbReference>
<dbReference type="Pfam" id="PF00858">
    <property type="entry name" value="ASC"/>
    <property type="match status" value="1"/>
</dbReference>
<reference evidence="14" key="2">
    <citation type="submission" date="2020-06" db="EMBL/GenBank/DDBJ databases">
        <authorList>
            <person name="Sheffer M."/>
        </authorList>
    </citation>
    <scope>NUCLEOTIDE SEQUENCE</scope>
</reference>
<comment type="subcellular location">
    <subcellularLocation>
        <location evidence="1">Membrane</location>
        <topology evidence="1">Multi-pass membrane protein</topology>
    </subcellularLocation>
</comment>
<dbReference type="GO" id="GO:0015280">
    <property type="term" value="F:ligand-gated sodium channel activity"/>
    <property type="evidence" value="ECO:0007669"/>
    <property type="project" value="TreeGrafter"/>
</dbReference>
<dbReference type="GO" id="GO:0005886">
    <property type="term" value="C:plasma membrane"/>
    <property type="evidence" value="ECO:0007669"/>
    <property type="project" value="TreeGrafter"/>
</dbReference>
<protein>
    <submittedName>
        <fullName evidence="14">Acid-sensing ion channel 3 like protein</fullName>
    </submittedName>
</protein>
<keyword evidence="9 13" id="KW-0472">Membrane</keyword>
<evidence type="ECO:0000256" key="3">
    <source>
        <dbReference type="ARBA" id="ARBA00022448"/>
    </source>
</evidence>
<keyword evidence="5 12" id="KW-0812">Transmembrane</keyword>
<organism evidence="14 15">
    <name type="scientific">Argiope bruennichi</name>
    <name type="common">Wasp spider</name>
    <name type="synonym">Aranea bruennichi</name>
    <dbReference type="NCBI Taxonomy" id="94029"/>
    <lineage>
        <taxon>Eukaryota</taxon>
        <taxon>Metazoa</taxon>
        <taxon>Ecdysozoa</taxon>
        <taxon>Arthropoda</taxon>
        <taxon>Chelicerata</taxon>
        <taxon>Arachnida</taxon>
        <taxon>Araneae</taxon>
        <taxon>Araneomorphae</taxon>
        <taxon>Entelegynae</taxon>
        <taxon>Araneoidea</taxon>
        <taxon>Araneidae</taxon>
        <taxon>Argiope</taxon>
    </lineage>
</organism>
<dbReference type="AlphaFoldDB" id="A0A8T0E6L2"/>
<keyword evidence="7" id="KW-0915">Sodium</keyword>
<evidence type="ECO:0000256" key="7">
    <source>
        <dbReference type="ARBA" id="ARBA00023053"/>
    </source>
</evidence>
<evidence type="ECO:0000256" key="1">
    <source>
        <dbReference type="ARBA" id="ARBA00004141"/>
    </source>
</evidence>
<evidence type="ECO:0000256" key="2">
    <source>
        <dbReference type="ARBA" id="ARBA00007193"/>
    </source>
</evidence>
<dbReference type="EMBL" id="JABXBU010002230">
    <property type="protein sequence ID" value="KAF8766970.1"/>
    <property type="molecule type" value="Genomic_DNA"/>
</dbReference>
<proteinExistence type="inferred from homology"/>
<evidence type="ECO:0000256" key="13">
    <source>
        <dbReference type="SAM" id="Phobius"/>
    </source>
</evidence>
<keyword evidence="8 12" id="KW-0406">Ion transport</keyword>
<evidence type="ECO:0000313" key="14">
    <source>
        <dbReference type="EMBL" id="KAF8766970.1"/>
    </source>
</evidence>
<sequence length="496" mass="57359">MQFCLDADLINADMMSDKGLIRCRADSDLIRYSRGDFQIKVHKRRIGSFSKYCTQLCKQSLITGFPVIASTRNLLRKIIKVLVFVGCTCGFLYQTSEFLNLYRAYPTMVDIEVDTPAEVDIPALSFCNANRIRRDELCSKTPQDCSYYNNVTEICTELPKYCPKPVNPANIIMGIPLFLAYERRNRSREYVQNLGERLEDFMAECTVKTRVQQPCKNHVEVSWVDSKGLPHNCFTVESLWGLPQKEARKMPLSGRISLYLKPQPEQYLLYFDIVLVHILMHEAHSLVNPFKEGLAMEVGKTYNIFINQRVTERLPAPYQTNCTDYLKLWKKNGGYGPLTRKACTEQCKMENMLETDGCVAQSISYPENYIICDDDEKYPSDDLVKKCSLQCNDACREVSYTLYQELAYDQTVKCNGDENCMYKDIFLNFIFNRLEVEKFLHQPRFEDVEMFSYIGGYMGMWLGISLVSLFDFLETLVSLASYTCRNKKQKKPVLIC</sequence>
<dbReference type="PANTHER" id="PTHR11690">
    <property type="entry name" value="AMILORIDE-SENSITIVE SODIUM CHANNEL-RELATED"/>
    <property type="match status" value="1"/>
</dbReference>
<evidence type="ECO:0000256" key="5">
    <source>
        <dbReference type="ARBA" id="ARBA00022692"/>
    </source>
</evidence>
<evidence type="ECO:0000256" key="10">
    <source>
        <dbReference type="ARBA" id="ARBA00023201"/>
    </source>
</evidence>
<evidence type="ECO:0000256" key="4">
    <source>
        <dbReference type="ARBA" id="ARBA00022461"/>
    </source>
</evidence>
<keyword evidence="10 12" id="KW-0739">Sodium transport</keyword>
<comment type="similarity">
    <text evidence="2 12">Belongs to the amiloride-sensitive sodium channel (TC 1.A.6) family.</text>
</comment>
<name>A0A8T0E6L2_ARGBR</name>
<keyword evidence="3 12" id="KW-0813">Transport</keyword>